<evidence type="ECO:0000313" key="3">
    <source>
        <dbReference type="Proteomes" id="UP000297407"/>
    </source>
</evidence>
<dbReference type="InterPro" id="IPR007235">
    <property type="entry name" value="Glyco_trans_28_C"/>
</dbReference>
<dbReference type="EMBL" id="SRLH01000003">
    <property type="protein sequence ID" value="TGD58426.1"/>
    <property type="molecule type" value="Genomic_DNA"/>
</dbReference>
<dbReference type="PANTHER" id="PTHR21015:SF22">
    <property type="entry name" value="GLYCOSYLTRANSFERASE"/>
    <property type="match status" value="1"/>
</dbReference>
<dbReference type="AlphaFoldDB" id="A0A4Z0LAK3"/>
<dbReference type="OrthoDB" id="9803241at2"/>
<organism evidence="2 3">
    <name type="scientific">Flavobacterium humi</name>
    <dbReference type="NCBI Taxonomy" id="2562683"/>
    <lineage>
        <taxon>Bacteria</taxon>
        <taxon>Pseudomonadati</taxon>
        <taxon>Bacteroidota</taxon>
        <taxon>Flavobacteriia</taxon>
        <taxon>Flavobacteriales</taxon>
        <taxon>Flavobacteriaceae</taxon>
        <taxon>Flavobacterium</taxon>
    </lineage>
</organism>
<comment type="caution">
    <text evidence="2">The sequence shown here is derived from an EMBL/GenBank/DDBJ whole genome shotgun (WGS) entry which is preliminary data.</text>
</comment>
<name>A0A4Z0LAK3_9FLAO</name>
<keyword evidence="2" id="KW-0808">Transferase</keyword>
<dbReference type="RefSeq" id="WP_135525686.1">
    <property type="nucleotide sequence ID" value="NZ_SRLH01000003.1"/>
</dbReference>
<feature type="domain" description="Glycosyl transferase family 28 C-terminal" evidence="1">
    <location>
        <begin position="214"/>
        <end position="328"/>
    </location>
</feature>
<sequence length="353" mass="40546">MENKNKTILIAPLNWGLGHATRCIPIIKALESHNFIPVIASDGVALDLLRKEFPHLQSVELPSYNIEYPKNGKFFKMKLLANSPKMIDAILSEKKLVKKIIKEYAIDGVISDNRLGVRNKKIPSVFITHQLNVMTGNTTWLTSKMHQCIINKFDECWVPDVDTAPNLTGDLGHLDKPHGHIKYIGPLSRLHKKPLDKKYDLMVILSGPEPQRTMLEEKLDEELQHYKGRIVFVKGKIEPEQTVAVRDHITFYNYMNSQQLETAFNESESVLCRSGYTTIMDLAQLGKKAFFIPTPGQYEQEYLAKKLKKEGLVPYCKQDTFKSDKLLEIDLYRGLKDLKTTVTWKELFQLFLK</sequence>
<dbReference type="Gene3D" id="3.40.50.2000">
    <property type="entry name" value="Glycogen Phosphorylase B"/>
    <property type="match status" value="1"/>
</dbReference>
<proteinExistence type="predicted"/>
<evidence type="ECO:0000259" key="1">
    <source>
        <dbReference type="Pfam" id="PF04101"/>
    </source>
</evidence>
<dbReference type="PANTHER" id="PTHR21015">
    <property type="entry name" value="UDP-N-ACETYLGLUCOSAMINE--N-ACETYLMURAMYL-(PENTAPEPTIDE) PYROPHOSPHORYL-UNDECAPRENOL N-ACETYLGLUCOSAMINE TRANSFERASE 1"/>
    <property type="match status" value="1"/>
</dbReference>
<accession>A0A4Z0LAK3</accession>
<dbReference type="SUPFAM" id="SSF53756">
    <property type="entry name" value="UDP-Glycosyltransferase/glycogen phosphorylase"/>
    <property type="match status" value="1"/>
</dbReference>
<dbReference type="Pfam" id="PF04101">
    <property type="entry name" value="Glyco_tran_28_C"/>
    <property type="match status" value="1"/>
</dbReference>
<gene>
    <name evidence="2" type="ORF">E4635_05810</name>
</gene>
<reference evidence="2 3" key="1">
    <citation type="submission" date="2019-04" db="EMBL/GenBank/DDBJ databases">
        <title>Flavobacterium sp. strain DS2-A Genome sequencing and assembly.</title>
        <authorList>
            <person name="Kim I."/>
        </authorList>
    </citation>
    <scope>NUCLEOTIDE SEQUENCE [LARGE SCALE GENOMIC DNA]</scope>
    <source>
        <strain evidence="2 3">DS2-A</strain>
    </source>
</reference>
<dbReference type="Proteomes" id="UP000297407">
    <property type="component" value="Unassembled WGS sequence"/>
</dbReference>
<dbReference type="GO" id="GO:0016758">
    <property type="term" value="F:hexosyltransferase activity"/>
    <property type="evidence" value="ECO:0007669"/>
    <property type="project" value="InterPro"/>
</dbReference>
<keyword evidence="3" id="KW-1185">Reference proteome</keyword>
<evidence type="ECO:0000313" key="2">
    <source>
        <dbReference type="EMBL" id="TGD58426.1"/>
    </source>
</evidence>
<protein>
    <submittedName>
        <fullName evidence="2">Glycosyltransferase</fullName>
    </submittedName>
</protein>